<feature type="compositionally biased region" description="Basic residues" evidence="2">
    <location>
        <begin position="219"/>
        <end position="230"/>
    </location>
</feature>
<reference evidence="3" key="1">
    <citation type="journal article" date="2019" name="Sci. Rep.">
        <title>Draft genome of Tanacetum cinerariifolium, the natural source of mosquito coil.</title>
        <authorList>
            <person name="Yamashiro T."/>
            <person name="Shiraishi A."/>
            <person name="Satake H."/>
            <person name="Nakayama K."/>
        </authorList>
    </citation>
    <scope>NUCLEOTIDE SEQUENCE</scope>
</reference>
<evidence type="ECO:0000256" key="2">
    <source>
        <dbReference type="SAM" id="MobiDB-lite"/>
    </source>
</evidence>
<comment type="caution">
    <text evidence="3">The sequence shown here is derived from an EMBL/GenBank/DDBJ whole genome shotgun (WGS) entry which is preliminary data.</text>
</comment>
<organism evidence="3">
    <name type="scientific">Tanacetum cinerariifolium</name>
    <name type="common">Dalmatian daisy</name>
    <name type="synonym">Chrysanthemum cinerariifolium</name>
    <dbReference type="NCBI Taxonomy" id="118510"/>
    <lineage>
        <taxon>Eukaryota</taxon>
        <taxon>Viridiplantae</taxon>
        <taxon>Streptophyta</taxon>
        <taxon>Embryophyta</taxon>
        <taxon>Tracheophyta</taxon>
        <taxon>Spermatophyta</taxon>
        <taxon>Magnoliopsida</taxon>
        <taxon>eudicotyledons</taxon>
        <taxon>Gunneridae</taxon>
        <taxon>Pentapetalae</taxon>
        <taxon>asterids</taxon>
        <taxon>campanulids</taxon>
        <taxon>Asterales</taxon>
        <taxon>Asteraceae</taxon>
        <taxon>Asteroideae</taxon>
        <taxon>Anthemideae</taxon>
        <taxon>Anthemidinae</taxon>
        <taxon>Tanacetum</taxon>
    </lineage>
</organism>
<keyword evidence="1" id="KW-0175">Coiled coil</keyword>
<name>A0A6L2NBM7_TANCI</name>
<protein>
    <recommendedName>
        <fullName evidence="4">Synaptobrevin, longin-like domain protein</fullName>
    </recommendedName>
</protein>
<proteinExistence type="predicted"/>
<feature type="region of interest" description="Disordered" evidence="2">
    <location>
        <begin position="490"/>
        <end position="510"/>
    </location>
</feature>
<feature type="coiled-coil region" evidence="1">
    <location>
        <begin position="289"/>
        <end position="316"/>
    </location>
</feature>
<accession>A0A6L2NBM7</accession>
<evidence type="ECO:0008006" key="4">
    <source>
        <dbReference type="Google" id="ProtNLM"/>
    </source>
</evidence>
<evidence type="ECO:0000256" key="1">
    <source>
        <dbReference type="SAM" id="Coils"/>
    </source>
</evidence>
<dbReference type="EMBL" id="BKCJ010008723">
    <property type="protein sequence ID" value="GEU83646.1"/>
    <property type="molecule type" value="Genomic_DNA"/>
</dbReference>
<evidence type="ECO:0000313" key="3">
    <source>
        <dbReference type="EMBL" id="GEU83646.1"/>
    </source>
</evidence>
<sequence>MVINSPCLTDKKELAIPEQKTTGKELSNSLMAGSFPKTTLPTKLIQALVDGKKVNIKESSIRRILRLDDAEGTSCLTNTEIFEGLAKMGAKTTSWNEFSSTIASAIICLATKQKFNFSRYILLSLVKNIETGIPFFMFPRFVQLIINHQLGDMTHHKEIFDTPLLTKKVFSNMKRVGNGFSREVTPLFANMLVQAPEEVGIFQADAHPIPIPTEPSTFKPRKKHKPKRKHTQESKVPPTESLAEHNLPSPSHDPLPSGKDSLKLKELMDLCINFSNKVLDLESEVIDIKFTYQARIEKLEKRVERLEDENRVLQELKSVHSAVVSDEPTMKKEKSSKQERKIADIDADVLSMMDVNDEEYDDVEEVLEVVKVAKLITEVVTTARATKVSVPRKRRCVIIQDPKETTTTATVQPMVQAKNKRKATLIEEPKPLKRQAQIELDEEMDYFKGIRYDEIRPLFKKHYNYNQNFLDEVKVPEKEVRQEKEVEVESSKRKVKSLEQETAKKQKMKQETGELKNHLQIFPNDDDNVYTDATLLASKISIVDYKIHTERNRPYFKIIRADGNYVLFISFNTMMNNFDREDLESLWKFVKERFKKTKPKNYSDDYLLYTLKIMFEKPNVKASVWKDQKSRYGLAKVKS</sequence>
<feature type="region of interest" description="Disordered" evidence="2">
    <location>
        <begin position="207"/>
        <end position="260"/>
    </location>
</feature>
<gene>
    <name evidence="3" type="ORF">Tci_055624</name>
</gene>
<dbReference type="AlphaFoldDB" id="A0A6L2NBM7"/>